<gene>
    <name evidence="2" type="ORF">K452DRAFT_319763</name>
</gene>
<feature type="region of interest" description="Disordered" evidence="1">
    <location>
        <begin position="496"/>
        <end position="583"/>
    </location>
</feature>
<dbReference type="RefSeq" id="XP_033395946.1">
    <property type="nucleotide sequence ID" value="XM_033544264.1"/>
</dbReference>
<name>A0A6A6BA37_9PEZI</name>
<dbReference type="GeneID" id="54301760"/>
<dbReference type="OrthoDB" id="5428971at2759"/>
<evidence type="ECO:0000256" key="1">
    <source>
        <dbReference type="SAM" id="MobiDB-lite"/>
    </source>
</evidence>
<keyword evidence="3" id="KW-1185">Reference proteome</keyword>
<organism evidence="2 3">
    <name type="scientific">Aplosporella prunicola CBS 121167</name>
    <dbReference type="NCBI Taxonomy" id="1176127"/>
    <lineage>
        <taxon>Eukaryota</taxon>
        <taxon>Fungi</taxon>
        <taxon>Dikarya</taxon>
        <taxon>Ascomycota</taxon>
        <taxon>Pezizomycotina</taxon>
        <taxon>Dothideomycetes</taxon>
        <taxon>Dothideomycetes incertae sedis</taxon>
        <taxon>Botryosphaeriales</taxon>
        <taxon>Aplosporellaceae</taxon>
        <taxon>Aplosporella</taxon>
    </lineage>
</organism>
<feature type="compositionally biased region" description="Polar residues" evidence="1">
    <location>
        <begin position="521"/>
        <end position="530"/>
    </location>
</feature>
<proteinExistence type="predicted"/>
<evidence type="ECO:0000313" key="2">
    <source>
        <dbReference type="EMBL" id="KAF2140233.1"/>
    </source>
</evidence>
<dbReference type="AlphaFoldDB" id="A0A6A6BA37"/>
<dbReference type="EMBL" id="ML995490">
    <property type="protein sequence ID" value="KAF2140233.1"/>
    <property type="molecule type" value="Genomic_DNA"/>
</dbReference>
<dbReference type="Proteomes" id="UP000799438">
    <property type="component" value="Unassembled WGS sequence"/>
</dbReference>
<reference evidence="2" key="1">
    <citation type="journal article" date="2020" name="Stud. Mycol.">
        <title>101 Dothideomycetes genomes: a test case for predicting lifestyles and emergence of pathogens.</title>
        <authorList>
            <person name="Haridas S."/>
            <person name="Albert R."/>
            <person name="Binder M."/>
            <person name="Bloem J."/>
            <person name="Labutti K."/>
            <person name="Salamov A."/>
            <person name="Andreopoulos B."/>
            <person name="Baker S."/>
            <person name="Barry K."/>
            <person name="Bills G."/>
            <person name="Bluhm B."/>
            <person name="Cannon C."/>
            <person name="Castanera R."/>
            <person name="Culley D."/>
            <person name="Daum C."/>
            <person name="Ezra D."/>
            <person name="Gonzalez J."/>
            <person name="Henrissat B."/>
            <person name="Kuo A."/>
            <person name="Liang C."/>
            <person name="Lipzen A."/>
            <person name="Lutzoni F."/>
            <person name="Magnuson J."/>
            <person name="Mondo S."/>
            <person name="Nolan M."/>
            <person name="Ohm R."/>
            <person name="Pangilinan J."/>
            <person name="Park H.-J."/>
            <person name="Ramirez L."/>
            <person name="Alfaro M."/>
            <person name="Sun H."/>
            <person name="Tritt A."/>
            <person name="Yoshinaga Y."/>
            <person name="Zwiers L.-H."/>
            <person name="Turgeon B."/>
            <person name="Goodwin S."/>
            <person name="Spatafora J."/>
            <person name="Crous P."/>
            <person name="Grigoriev I."/>
        </authorList>
    </citation>
    <scope>NUCLEOTIDE SEQUENCE</scope>
    <source>
        <strain evidence="2">CBS 121167</strain>
    </source>
</reference>
<evidence type="ECO:0000313" key="3">
    <source>
        <dbReference type="Proteomes" id="UP000799438"/>
    </source>
</evidence>
<accession>A0A6A6BA37</accession>
<protein>
    <submittedName>
        <fullName evidence="2">Uncharacterized protein</fullName>
    </submittedName>
</protein>
<sequence length="583" mass="66345">MERQVIYDKENDAVGLGKELRTETEPDNDSEADVIEDSIVLSNVLDLSGTTVYPQMNVNKNRILQYKPFSRDPDDEENSGFTGNEGITETQWYRDTALVIVPRSELAEFFMEPLKSNYSFGFRKEDELLQLISYLDKKQQTNPLDASWKDNLLTACKYAVERSEPVENHGSYPRLRLLDFRPEHEFAIIVLPKVMKVCLSIYSYVLFGKAASLRRALLPREIIHQFSSCLSQKGFKVVREGLDHAISRETKICRHHEFLQDLLDNLKVENDDENKSLSTGEDQMALDKLEPRDLPPMFVPFLPALVPVMEKHGISVKDNATYQSMYQTIIRSILVRYVDNEPKRPDNWARPPSSCSCKDCKIHMNHFLASPRAQVGHFSFAEQRRSHLRYSLRDIEYKFETVKYGVPHTLVVTKEENMWRQDHKPWEMRNKEFDKAMEALGKVISLEAVLGDQFEAIKNKEGVVLPAGANDHSPPSDPPIIYSDKGTKMRTIENSLEKHYGPGASKVRTSRAQPPAKRQKQTAGRQSSAQARPAYSQTNPPTLPPIPLIREAPGSGNARNPTAERAGVKRKAEETGTIDLTDD</sequence>